<evidence type="ECO:0000313" key="6">
    <source>
        <dbReference type="Proteomes" id="UP000663181"/>
    </source>
</evidence>
<dbReference type="NCBIfam" id="TIGR00254">
    <property type="entry name" value="GGDEF"/>
    <property type="match status" value="1"/>
</dbReference>
<feature type="transmembrane region" description="Helical" evidence="3">
    <location>
        <begin position="148"/>
        <end position="168"/>
    </location>
</feature>
<feature type="transmembrane region" description="Helical" evidence="3">
    <location>
        <begin position="36"/>
        <end position="53"/>
    </location>
</feature>
<proteinExistence type="predicted"/>
<keyword evidence="6" id="KW-1185">Reference proteome</keyword>
<evidence type="ECO:0000256" key="3">
    <source>
        <dbReference type="SAM" id="Phobius"/>
    </source>
</evidence>
<evidence type="ECO:0000313" key="5">
    <source>
        <dbReference type="EMBL" id="QRN56033.1"/>
    </source>
</evidence>
<dbReference type="InterPro" id="IPR050469">
    <property type="entry name" value="Diguanylate_Cyclase"/>
</dbReference>
<dbReference type="PANTHER" id="PTHR45138">
    <property type="entry name" value="REGULATORY COMPONENTS OF SENSORY TRANSDUCTION SYSTEM"/>
    <property type="match status" value="1"/>
</dbReference>
<feature type="transmembrane region" description="Helical" evidence="3">
    <location>
        <begin position="59"/>
        <end position="80"/>
    </location>
</feature>
<feature type="transmembrane region" description="Helical" evidence="3">
    <location>
        <begin position="6"/>
        <end position="24"/>
    </location>
</feature>
<gene>
    <name evidence="5" type="ORF">ISN74_19620</name>
</gene>
<keyword evidence="3" id="KW-0472">Membrane</keyword>
<evidence type="ECO:0000256" key="2">
    <source>
        <dbReference type="ARBA" id="ARBA00034247"/>
    </source>
</evidence>
<dbReference type="Proteomes" id="UP000663181">
    <property type="component" value="Chromosome"/>
</dbReference>
<dbReference type="Pfam" id="PF00990">
    <property type="entry name" value="GGDEF"/>
    <property type="match status" value="1"/>
</dbReference>
<dbReference type="CDD" id="cd01949">
    <property type="entry name" value="GGDEF"/>
    <property type="match status" value="1"/>
</dbReference>
<reference evidence="5 6" key="1">
    <citation type="submission" date="2020-10" db="EMBL/GenBank/DDBJ databases">
        <title>Phylogeny of dyella-like bacteria.</title>
        <authorList>
            <person name="Fu J."/>
        </authorList>
    </citation>
    <scope>NUCLEOTIDE SEQUENCE [LARGE SCALE GENOMIC DNA]</scope>
    <source>
        <strain evidence="5 6">DHOB09</strain>
    </source>
</reference>
<dbReference type="SMART" id="SM00267">
    <property type="entry name" value="GGDEF"/>
    <property type="match status" value="1"/>
</dbReference>
<evidence type="ECO:0000259" key="4">
    <source>
        <dbReference type="PROSITE" id="PS50887"/>
    </source>
</evidence>
<dbReference type="SUPFAM" id="SSF55073">
    <property type="entry name" value="Nucleotide cyclase"/>
    <property type="match status" value="1"/>
</dbReference>
<name>A0ABX7GZT0_9GAMM</name>
<organism evidence="5 6">
    <name type="scientific">Dyella caseinilytica</name>
    <dbReference type="NCBI Taxonomy" id="1849581"/>
    <lineage>
        <taxon>Bacteria</taxon>
        <taxon>Pseudomonadati</taxon>
        <taxon>Pseudomonadota</taxon>
        <taxon>Gammaproteobacteria</taxon>
        <taxon>Lysobacterales</taxon>
        <taxon>Rhodanobacteraceae</taxon>
        <taxon>Dyella</taxon>
    </lineage>
</organism>
<dbReference type="InterPro" id="IPR029787">
    <property type="entry name" value="Nucleotide_cyclase"/>
</dbReference>
<feature type="domain" description="GGDEF" evidence="4">
    <location>
        <begin position="251"/>
        <end position="383"/>
    </location>
</feature>
<dbReference type="InterPro" id="IPR000160">
    <property type="entry name" value="GGDEF_dom"/>
</dbReference>
<dbReference type="PANTHER" id="PTHR45138:SF9">
    <property type="entry name" value="DIGUANYLATE CYCLASE DGCM-RELATED"/>
    <property type="match status" value="1"/>
</dbReference>
<feature type="transmembrane region" description="Helical" evidence="3">
    <location>
        <begin position="116"/>
        <end position="136"/>
    </location>
</feature>
<dbReference type="PROSITE" id="PS50887">
    <property type="entry name" value="GGDEF"/>
    <property type="match status" value="1"/>
</dbReference>
<accession>A0ABX7GZT0</accession>
<dbReference type="Gene3D" id="3.30.70.270">
    <property type="match status" value="1"/>
</dbReference>
<dbReference type="InterPro" id="IPR043128">
    <property type="entry name" value="Rev_trsase/Diguanyl_cyclase"/>
</dbReference>
<keyword evidence="3" id="KW-0812">Transmembrane</keyword>
<feature type="transmembrane region" description="Helical" evidence="3">
    <location>
        <begin position="92"/>
        <end position="110"/>
    </location>
</feature>
<keyword evidence="3" id="KW-1133">Transmembrane helix</keyword>
<sequence length="387" mass="41468">MSAVSVALATTWLLGLLMLPLLGSLLRSGVPGVREWLAADVALMVAIPMLLLRDRIPDFLSIVIANLLIALAGVTLYAGFARFLHRPARWPLLLTCVVMTAPALVYWRYVADSIPMRVVVSTGFTATVCAAVAVTVARYQGSRRARYLHAATVGVAVIFAACQVARGIYFITLDRVANALTFDTTVNVVLLCVGAAIMPVMLMCGMMMVHDALLSDARDAVNRDFLTGALSREGFASAARSLWEEADRTRSPLACLIVDLDHFKSINDTFGHTGGDKVLCEFVGLMRSTIRAGDALGRIGGEEFAILMPGIALDHAQSLAERLRTAAAQHAVVTNNGTCNYSLSGGLASRLPGETLDQLTMRADRALYQAKVSGRNTLCVDTPQSPS</sequence>
<protein>
    <recommendedName>
        <fullName evidence="1">diguanylate cyclase</fullName>
        <ecNumber evidence="1">2.7.7.65</ecNumber>
    </recommendedName>
</protein>
<comment type="catalytic activity">
    <reaction evidence="2">
        <text>2 GTP = 3',3'-c-di-GMP + 2 diphosphate</text>
        <dbReference type="Rhea" id="RHEA:24898"/>
        <dbReference type="ChEBI" id="CHEBI:33019"/>
        <dbReference type="ChEBI" id="CHEBI:37565"/>
        <dbReference type="ChEBI" id="CHEBI:58805"/>
        <dbReference type="EC" id="2.7.7.65"/>
    </reaction>
</comment>
<evidence type="ECO:0000256" key="1">
    <source>
        <dbReference type="ARBA" id="ARBA00012528"/>
    </source>
</evidence>
<dbReference type="EMBL" id="CP064030">
    <property type="protein sequence ID" value="QRN56033.1"/>
    <property type="molecule type" value="Genomic_DNA"/>
</dbReference>
<dbReference type="EC" id="2.7.7.65" evidence="1"/>
<feature type="transmembrane region" description="Helical" evidence="3">
    <location>
        <begin position="188"/>
        <end position="209"/>
    </location>
</feature>